<evidence type="ECO:0000313" key="1">
    <source>
        <dbReference type="EMBL" id="KAJ5387805.1"/>
    </source>
</evidence>
<reference evidence="1" key="1">
    <citation type="submission" date="2022-12" db="EMBL/GenBank/DDBJ databases">
        <authorList>
            <person name="Petersen C."/>
        </authorList>
    </citation>
    <scope>NUCLEOTIDE SEQUENCE</scope>
    <source>
        <strain evidence="1">IBT 29677</strain>
    </source>
</reference>
<dbReference type="AlphaFoldDB" id="A0A9W9VRF4"/>
<dbReference type="GeneID" id="81373963"/>
<sequence>MASRLPVILCGRTTAIGKPVSEALLPEYEVIHFFQTNEEIQAELPALLAGRKPQAAASNDIGSHDYTRPARAVIFGRGYQMEEIEKFRKAAAGHFSEPIAWVISDPANVQSGGPPSRRGMRIR</sequence>
<gene>
    <name evidence="1" type="ORF">N7509_010346</name>
</gene>
<dbReference type="OrthoDB" id="3649348at2759"/>
<protein>
    <submittedName>
        <fullName evidence="1">Uncharacterized protein</fullName>
    </submittedName>
</protein>
<reference evidence="1" key="2">
    <citation type="journal article" date="2023" name="IMA Fungus">
        <title>Comparative genomic study of the Penicillium genus elucidates a diverse pangenome and 15 lateral gene transfer events.</title>
        <authorList>
            <person name="Petersen C."/>
            <person name="Sorensen T."/>
            <person name="Nielsen M.R."/>
            <person name="Sondergaard T.E."/>
            <person name="Sorensen J.L."/>
            <person name="Fitzpatrick D.A."/>
            <person name="Frisvad J.C."/>
            <person name="Nielsen K.L."/>
        </authorList>
    </citation>
    <scope>NUCLEOTIDE SEQUENCE</scope>
    <source>
        <strain evidence="1">IBT 29677</strain>
    </source>
</reference>
<comment type="caution">
    <text evidence="1">The sequence shown here is derived from an EMBL/GenBank/DDBJ whole genome shotgun (WGS) entry which is preliminary data.</text>
</comment>
<evidence type="ECO:0000313" key="2">
    <source>
        <dbReference type="Proteomes" id="UP001147747"/>
    </source>
</evidence>
<dbReference type="Proteomes" id="UP001147747">
    <property type="component" value="Unassembled WGS sequence"/>
</dbReference>
<proteinExistence type="predicted"/>
<dbReference type="RefSeq" id="XP_056485603.1">
    <property type="nucleotide sequence ID" value="XM_056634983.1"/>
</dbReference>
<dbReference type="EMBL" id="JAPZBU010000009">
    <property type="protein sequence ID" value="KAJ5387805.1"/>
    <property type="molecule type" value="Genomic_DNA"/>
</dbReference>
<organism evidence="1 2">
    <name type="scientific">Penicillium cosmopolitanum</name>
    <dbReference type="NCBI Taxonomy" id="1131564"/>
    <lineage>
        <taxon>Eukaryota</taxon>
        <taxon>Fungi</taxon>
        <taxon>Dikarya</taxon>
        <taxon>Ascomycota</taxon>
        <taxon>Pezizomycotina</taxon>
        <taxon>Eurotiomycetes</taxon>
        <taxon>Eurotiomycetidae</taxon>
        <taxon>Eurotiales</taxon>
        <taxon>Aspergillaceae</taxon>
        <taxon>Penicillium</taxon>
    </lineage>
</organism>
<accession>A0A9W9VRF4</accession>
<name>A0A9W9VRF4_9EURO</name>
<keyword evidence="2" id="KW-1185">Reference proteome</keyword>